<dbReference type="AlphaFoldDB" id="A0AAV1RCY3"/>
<feature type="compositionally biased region" description="Basic and acidic residues" evidence="1">
    <location>
        <begin position="178"/>
        <end position="188"/>
    </location>
</feature>
<evidence type="ECO:0000313" key="2">
    <source>
        <dbReference type="EMBL" id="CAK7330799.1"/>
    </source>
</evidence>
<gene>
    <name evidence="2" type="ORF">DCAF_LOCUS8143</name>
</gene>
<dbReference type="PANTHER" id="PTHR36373:SF1">
    <property type="entry name" value="EXPRESSED PROTEIN"/>
    <property type="match status" value="1"/>
</dbReference>
<protein>
    <submittedName>
        <fullName evidence="2">Uncharacterized protein</fullName>
    </submittedName>
</protein>
<feature type="compositionally biased region" description="Low complexity" evidence="1">
    <location>
        <begin position="132"/>
        <end position="142"/>
    </location>
</feature>
<dbReference type="EMBL" id="CAWUPB010000913">
    <property type="protein sequence ID" value="CAK7330799.1"/>
    <property type="molecule type" value="Genomic_DNA"/>
</dbReference>
<sequence length="455" mass="52337">MDLDGLRANLDKRWVEKQRLEEKQRKHDMKKSEEGYGRIKRTICCFETFTEEEDVVDEDEDEDEEVEIIGAMEPAKIDWKRIDSVFVEDGLYENINAPKWFDFFAPEDSTDDGAWFCRPDCNHPKTAEDLFKTTPTSKFSSSGDHKARSRTPLSDKNQRDAKLKRRGQSQSSFTSCDYKAKFNEDSENRNPNLSTPTIHHKSMKEMIKSSSEKNKRIDDVPQTSEAPRLKSTLSARNLFAGKDILVHITEFCNELKKIATRAREKESLNEKESQMREKKDVLAVNEGSGEVLGELIAKEKEKKPLLEKDREQSEGNENGSAKEKQRRKKRVDDAENIPVPLNLANVKNKGEERLLQIRTNPPSPQCFSASRAPTKTTPSKASRSRLMSVLGCTRKHERNFKDKHQERGILQELKKDKEITKEETEDKGSRSFIADGRESRALDVFWFLKPCTLSS</sequence>
<feature type="region of interest" description="Disordered" evidence="1">
    <location>
        <begin position="127"/>
        <end position="203"/>
    </location>
</feature>
<evidence type="ECO:0000313" key="3">
    <source>
        <dbReference type="Proteomes" id="UP001314170"/>
    </source>
</evidence>
<proteinExistence type="predicted"/>
<dbReference type="PANTHER" id="PTHR36373">
    <property type="entry name" value="EXPRESSED PROTEIN"/>
    <property type="match status" value="1"/>
</dbReference>
<comment type="caution">
    <text evidence="2">The sequence shown here is derived from an EMBL/GenBank/DDBJ whole genome shotgun (WGS) entry which is preliminary data.</text>
</comment>
<feature type="region of interest" description="Disordered" evidence="1">
    <location>
        <begin position="358"/>
        <end position="380"/>
    </location>
</feature>
<organism evidence="2 3">
    <name type="scientific">Dovyalis caffra</name>
    <dbReference type="NCBI Taxonomy" id="77055"/>
    <lineage>
        <taxon>Eukaryota</taxon>
        <taxon>Viridiplantae</taxon>
        <taxon>Streptophyta</taxon>
        <taxon>Embryophyta</taxon>
        <taxon>Tracheophyta</taxon>
        <taxon>Spermatophyta</taxon>
        <taxon>Magnoliopsida</taxon>
        <taxon>eudicotyledons</taxon>
        <taxon>Gunneridae</taxon>
        <taxon>Pentapetalae</taxon>
        <taxon>rosids</taxon>
        <taxon>fabids</taxon>
        <taxon>Malpighiales</taxon>
        <taxon>Salicaceae</taxon>
        <taxon>Flacourtieae</taxon>
        <taxon>Dovyalis</taxon>
    </lineage>
</organism>
<dbReference type="Proteomes" id="UP001314170">
    <property type="component" value="Unassembled WGS sequence"/>
</dbReference>
<name>A0AAV1RCY3_9ROSI</name>
<accession>A0AAV1RCY3</accession>
<keyword evidence="3" id="KW-1185">Reference proteome</keyword>
<feature type="compositionally biased region" description="Basic and acidic residues" evidence="1">
    <location>
        <begin position="302"/>
        <end position="313"/>
    </location>
</feature>
<feature type="region of interest" description="Disordered" evidence="1">
    <location>
        <begin position="302"/>
        <end position="336"/>
    </location>
</feature>
<evidence type="ECO:0000256" key="1">
    <source>
        <dbReference type="SAM" id="MobiDB-lite"/>
    </source>
</evidence>
<reference evidence="2 3" key="1">
    <citation type="submission" date="2024-01" db="EMBL/GenBank/DDBJ databases">
        <authorList>
            <person name="Waweru B."/>
        </authorList>
    </citation>
    <scope>NUCLEOTIDE SEQUENCE [LARGE SCALE GENOMIC DNA]</scope>
</reference>